<accession>A0ABT6YFK1</accession>
<dbReference type="PANTHER" id="PTHR46268:SF6">
    <property type="entry name" value="UNIVERSAL STRESS PROTEIN UP12"/>
    <property type="match status" value="1"/>
</dbReference>
<protein>
    <submittedName>
        <fullName evidence="3">Universal stress protein</fullName>
    </submittedName>
</protein>
<dbReference type="RefSeq" id="WP_283346624.1">
    <property type="nucleotide sequence ID" value="NZ_JASHIF010000028.1"/>
</dbReference>
<name>A0ABT6YFK1_9BACT</name>
<dbReference type="SUPFAM" id="SSF52402">
    <property type="entry name" value="Adenine nucleotide alpha hydrolases-like"/>
    <property type="match status" value="2"/>
</dbReference>
<dbReference type="InterPro" id="IPR006016">
    <property type="entry name" value="UspA"/>
</dbReference>
<organism evidence="3 4">
    <name type="scientific">Flectobacillus roseus</name>
    <dbReference type="NCBI Taxonomy" id="502259"/>
    <lineage>
        <taxon>Bacteria</taxon>
        <taxon>Pseudomonadati</taxon>
        <taxon>Bacteroidota</taxon>
        <taxon>Cytophagia</taxon>
        <taxon>Cytophagales</taxon>
        <taxon>Flectobacillaceae</taxon>
        <taxon>Flectobacillus</taxon>
    </lineage>
</organism>
<proteinExistence type="inferred from homology"/>
<evidence type="ECO:0000313" key="3">
    <source>
        <dbReference type="EMBL" id="MDI9862358.1"/>
    </source>
</evidence>
<comment type="caution">
    <text evidence="3">The sequence shown here is derived from an EMBL/GenBank/DDBJ whole genome shotgun (WGS) entry which is preliminary data.</text>
</comment>
<comment type="similarity">
    <text evidence="1">Belongs to the universal stress protein A family.</text>
</comment>
<dbReference type="InterPro" id="IPR006015">
    <property type="entry name" value="Universal_stress_UspA"/>
</dbReference>
<dbReference type="CDD" id="cd00293">
    <property type="entry name" value="USP-like"/>
    <property type="match status" value="1"/>
</dbReference>
<feature type="domain" description="UspA" evidence="2">
    <location>
        <begin position="1"/>
        <end position="138"/>
    </location>
</feature>
<dbReference type="Proteomes" id="UP001236507">
    <property type="component" value="Unassembled WGS sequence"/>
</dbReference>
<reference evidence="3 4" key="1">
    <citation type="submission" date="2023-05" db="EMBL/GenBank/DDBJ databases">
        <title>Novel species of genus Flectobacillus isolated from stream in China.</title>
        <authorList>
            <person name="Lu H."/>
        </authorList>
    </citation>
    <scope>NUCLEOTIDE SEQUENCE [LARGE SCALE GENOMIC DNA]</scope>
    <source>
        <strain evidence="3 4">KCTC 42575</strain>
    </source>
</reference>
<dbReference type="Pfam" id="PF00582">
    <property type="entry name" value="Usp"/>
    <property type="match status" value="1"/>
</dbReference>
<evidence type="ECO:0000259" key="2">
    <source>
        <dbReference type="Pfam" id="PF00582"/>
    </source>
</evidence>
<dbReference type="EMBL" id="JASHIF010000028">
    <property type="protein sequence ID" value="MDI9862358.1"/>
    <property type="molecule type" value="Genomic_DNA"/>
</dbReference>
<sequence length="271" mass="29869">MKKVIVATNFSEEAENATIYAAQAAAALNLELVLFNLHNVSIHALNARTSSNSMNHGLALAKLELAEAAQKLESEYHIKVTPHIASGDITDELNRCFVAHEADMLVLGMPEKSVEQDLLGNTTTLVINKIKYPIMAIPKSVKFEGIKKILFACDVTKGVHGMILERVKSVARSFGAKVEVFYVCRKQHELSAVDAEHLDSIYAGLDGIDYSYNNVTSDSVVESIKDEIKDTHSDLLVMVPYKYGFLSSMVHRSKTRMMASESNVPLLSLNL</sequence>
<dbReference type="Gene3D" id="3.40.50.12370">
    <property type="match status" value="1"/>
</dbReference>
<gene>
    <name evidence="3" type="ORF">QM524_24255</name>
</gene>
<dbReference type="PRINTS" id="PR01438">
    <property type="entry name" value="UNVRSLSTRESS"/>
</dbReference>
<evidence type="ECO:0000256" key="1">
    <source>
        <dbReference type="ARBA" id="ARBA00008791"/>
    </source>
</evidence>
<keyword evidence="4" id="KW-1185">Reference proteome</keyword>
<evidence type="ECO:0000313" key="4">
    <source>
        <dbReference type="Proteomes" id="UP001236507"/>
    </source>
</evidence>
<dbReference type="PANTHER" id="PTHR46268">
    <property type="entry name" value="STRESS RESPONSE PROTEIN NHAX"/>
    <property type="match status" value="1"/>
</dbReference>